<evidence type="ECO:0000256" key="2">
    <source>
        <dbReference type="ARBA" id="ARBA00020697"/>
    </source>
</evidence>
<dbReference type="InterPro" id="IPR039579">
    <property type="entry name" value="AVPI1"/>
</dbReference>
<organism evidence="6 7">
    <name type="scientific">Chanos chanos</name>
    <name type="common">Milkfish</name>
    <name type="synonym">Mugil chanos</name>
    <dbReference type="NCBI Taxonomy" id="29144"/>
    <lineage>
        <taxon>Eukaryota</taxon>
        <taxon>Metazoa</taxon>
        <taxon>Chordata</taxon>
        <taxon>Craniata</taxon>
        <taxon>Vertebrata</taxon>
        <taxon>Euteleostomi</taxon>
        <taxon>Actinopterygii</taxon>
        <taxon>Neopterygii</taxon>
        <taxon>Teleostei</taxon>
        <taxon>Ostariophysi</taxon>
        <taxon>Gonorynchiformes</taxon>
        <taxon>Chanidae</taxon>
        <taxon>Chanos</taxon>
    </lineage>
</organism>
<gene>
    <name evidence="7" type="primary">LOC115809906</name>
</gene>
<keyword evidence="3" id="KW-0131">Cell cycle</keyword>
<evidence type="ECO:0000313" key="6">
    <source>
        <dbReference type="Proteomes" id="UP000504632"/>
    </source>
</evidence>
<keyword evidence="6" id="KW-1185">Reference proteome</keyword>
<evidence type="ECO:0000313" key="7">
    <source>
        <dbReference type="RefSeq" id="XP_030627626.1"/>
    </source>
</evidence>
<accession>A0A6J2V8T7</accession>
<feature type="region of interest" description="Disordered" evidence="4">
    <location>
        <begin position="111"/>
        <end position="161"/>
    </location>
</feature>
<protein>
    <recommendedName>
        <fullName evidence="2">Arginine vasopressin-induced protein 1</fullName>
    </recommendedName>
</protein>
<reference evidence="7" key="1">
    <citation type="submission" date="2025-08" db="UniProtKB">
        <authorList>
            <consortium name="RefSeq"/>
        </authorList>
    </citation>
    <scope>IDENTIFICATION</scope>
</reference>
<dbReference type="OrthoDB" id="9906905at2759"/>
<evidence type="ECO:0000256" key="1">
    <source>
        <dbReference type="ARBA" id="ARBA00002403"/>
    </source>
</evidence>
<dbReference type="RefSeq" id="XP_030627626.1">
    <property type="nucleotide sequence ID" value="XM_030771766.1"/>
</dbReference>
<sequence length="192" mass="21473">MEAADAPRSMVAGPSTLWRLSERRSRKAGSANIFCGVNLRQLQRLFQAAGDQDAEQRAQLVWDHANEAGLAQALISLRARNRRSRKRMESSRDALGPRWLRAFGHLRISESTVKNQSNKEENLTLEPSSFPNSNTPPADSSENQRDVPGMGTQKEPEMIRNGPLYSLSGKMSLVLKNKAGSDPERFLHRVIH</sequence>
<dbReference type="GeneID" id="115809906"/>
<evidence type="ECO:0000259" key="5">
    <source>
        <dbReference type="Pfam" id="PF15063"/>
    </source>
</evidence>
<feature type="domain" description="Arginine vasopressin-induced protein 1/transcriptional and immune response regulator" evidence="5">
    <location>
        <begin position="6"/>
        <end position="78"/>
    </location>
</feature>
<proteinExistence type="predicted"/>
<name>A0A6J2V8T7_CHACN</name>
<dbReference type="AlphaFoldDB" id="A0A6J2V8T7"/>
<dbReference type="InterPro" id="IPR020282">
    <property type="entry name" value="Avpi1/C8orf4_dom"/>
</dbReference>
<dbReference type="PANTHER" id="PTHR14350">
    <property type="entry name" value="ARGININE VASOPRESSIN-INDUCED PROTEIN 1"/>
    <property type="match status" value="1"/>
</dbReference>
<dbReference type="Proteomes" id="UP000504632">
    <property type="component" value="Chromosome 4"/>
</dbReference>
<evidence type="ECO:0000256" key="3">
    <source>
        <dbReference type="ARBA" id="ARBA00023306"/>
    </source>
</evidence>
<feature type="compositionally biased region" description="Polar residues" evidence="4">
    <location>
        <begin position="125"/>
        <end position="141"/>
    </location>
</feature>
<dbReference type="InParanoid" id="A0A6J2V8T7"/>
<dbReference type="Pfam" id="PF15063">
    <property type="entry name" value="TC1"/>
    <property type="match status" value="1"/>
</dbReference>
<evidence type="ECO:0000256" key="4">
    <source>
        <dbReference type="SAM" id="MobiDB-lite"/>
    </source>
</evidence>
<comment type="function">
    <text evidence="1">May be involved in MAP kinase activation, epithelial sodium channel (ENaC) down-regulation and cell cycling.</text>
</comment>